<dbReference type="EMBL" id="JBKBDE010000012">
    <property type="protein sequence ID" value="MFN6554215.1"/>
    <property type="molecule type" value="Genomic_DNA"/>
</dbReference>
<dbReference type="CDD" id="cd02231">
    <property type="entry name" value="cupin_BLL6423-like"/>
    <property type="match status" value="1"/>
</dbReference>
<protein>
    <submittedName>
        <fullName evidence="2">Cupin domain-containing protein</fullName>
    </submittedName>
</protein>
<evidence type="ECO:0000259" key="1">
    <source>
        <dbReference type="Pfam" id="PF07883"/>
    </source>
</evidence>
<accession>A0ABW9M1Q4</accession>
<evidence type="ECO:0000313" key="3">
    <source>
        <dbReference type="Proteomes" id="UP001635817"/>
    </source>
</evidence>
<evidence type="ECO:0000313" key="2">
    <source>
        <dbReference type="EMBL" id="MFN6554215.1"/>
    </source>
</evidence>
<proteinExistence type="predicted"/>
<name>A0ABW9M1Q4_9MYCO</name>
<dbReference type="InterPro" id="IPR014710">
    <property type="entry name" value="RmlC-like_jellyroll"/>
</dbReference>
<dbReference type="Pfam" id="PF07883">
    <property type="entry name" value="Cupin_2"/>
    <property type="match status" value="1"/>
</dbReference>
<sequence>MGGGIRRVVTGRDSQDVSYFTSVEVLQPVSVGGMQVINLWGTGDEGARVGSDPAENPQLFPFFPDGSGHGTRFLVVHFAPDSSAATGADGSTAATDVAAEMERLQPGLSHVLEPDSPGMHTTDTVDYGVCVEGELWLQLDDGAAERITPGTVVVQRGTRHAWRNRGDETATMIYVLVGARRD</sequence>
<dbReference type="PANTHER" id="PTHR36156">
    <property type="entry name" value="SLR2101 PROTEIN"/>
    <property type="match status" value="1"/>
</dbReference>
<dbReference type="InterPro" id="IPR011051">
    <property type="entry name" value="RmlC_Cupin_sf"/>
</dbReference>
<reference evidence="2 3" key="1">
    <citation type="submission" date="2024-12" db="EMBL/GenBank/DDBJ databases">
        <title>The coexistence of Mycolicibacterium septicum and Mycolicibacterium nivoides in clinical samples.</title>
        <authorList>
            <person name="Wang C."/>
            <person name="Feng Y."/>
            <person name="Zong Z."/>
        </authorList>
    </citation>
    <scope>NUCLEOTIDE SEQUENCE [LARGE SCALE GENOMIC DNA]</scope>
    <source>
        <strain evidence="2 3">120310</strain>
    </source>
</reference>
<dbReference type="Gene3D" id="2.60.120.10">
    <property type="entry name" value="Jelly Rolls"/>
    <property type="match status" value="1"/>
</dbReference>
<gene>
    <name evidence="2" type="ORF">ACK4CP_27745</name>
</gene>
<dbReference type="RefSeq" id="WP_409552364.1">
    <property type="nucleotide sequence ID" value="NZ_JBKBDE010000012.1"/>
</dbReference>
<organism evidence="2 3">
    <name type="scientific">Mycolicibacterium septicum</name>
    <dbReference type="NCBI Taxonomy" id="98668"/>
    <lineage>
        <taxon>Bacteria</taxon>
        <taxon>Bacillati</taxon>
        <taxon>Actinomycetota</taxon>
        <taxon>Actinomycetes</taxon>
        <taxon>Mycobacteriales</taxon>
        <taxon>Mycobacteriaceae</taxon>
        <taxon>Mycolicibacterium</taxon>
    </lineage>
</organism>
<dbReference type="Proteomes" id="UP001635817">
    <property type="component" value="Unassembled WGS sequence"/>
</dbReference>
<dbReference type="InterPro" id="IPR013096">
    <property type="entry name" value="Cupin_2"/>
</dbReference>
<dbReference type="InterPro" id="IPR047142">
    <property type="entry name" value="OryJ/VirC-like"/>
</dbReference>
<dbReference type="SUPFAM" id="SSF51182">
    <property type="entry name" value="RmlC-like cupins"/>
    <property type="match status" value="1"/>
</dbReference>
<keyword evidence="3" id="KW-1185">Reference proteome</keyword>
<dbReference type="PANTHER" id="PTHR36156:SF2">
    <property type="entry name" value="CUPIN TYPE-2 DOMAIN-CONTAINING PROTEIN"/>
    <property type="match status" value="1"/>
</dbReference>
<comment type="caution">
    <text evidence="2">The sequence shown here is derived from an EMBL/GenBank/DDBJ whole genome shotgun (WGS) entry which is preliminary data.</text>
</comment>
<feature type="domain" description="Cupin type-2" evidence="1">
    <location>
        <begin position="116"/>
        <end position="175"/>
    </location>
</feature>